<gene>
    <name evidence="1" type="ORF">Godav_024567</name>
</gene>
<accession>A0A7J8TEP2</accession>
<sequence length="111" mass="12753">MTLSSVQQLERPKSLISSKLEWATKKVRNKDLDGWDLADVKMSSKGILLDDDDFEIFEEDVTISSNGPFPEIFFSDRIHEILDQSMEQTIVVRLLRRSIGYIALVNRTHAL</sequence>
<dbReference type="AlphaFoldDB" id="A0A7J8TEP2"/>
<dbReference type="Proteomes" id="UP000593561">
    <property type="component" value="Unassembled WGS sequence"/>
</dbReference>
<dbReference type="EMBL" id="JABFAC010246649">
    <property type="protein sequence ID" value="MBA0636612.1"/>
    <property type="molecule type" value="Genomic_DNA"/>
</dbReference>
<protein>
    <submittedName>
        <fullName evidence="1">Uncharacterized protein</fullName>
    </submittedName>
</protein>
<keyword evidence="2" id="KW-1185">Reference proteome</keyword>
<comment type="caution">
    <text evidence="1">The sequence shown here is derived from an EMBL/GenBank/DDBJ whole genome shotgun (WGS) entry which is preliminary data.</text>
</comment>
<name>A0A7J8TEP2_GOSDV</name>
<organism evidence="1 2">
    <name type="scientific">Gossypium davidsonii</name>
    <name type="common">Davidson's cotton</name>
    <name type="synonym">Gossypium klotzschianum subsp. davidsonii</name>
    <dbReference type="NCBI Taxonomy" id="34287"/>
    <lineage>
        <taxon>Eukaryota</taxon>
        <taxon>Viridiplantae</taxon>
        <taxon>Streptophyta</taxon>
        <taxon>Embryophyta</taxon>
        <taxon>Tracheophyta</taxon>
        <taxon>Spermatophyta</taxon>
        <taxon>Magnoliopsida</taxon>
        <taxon>eudicotyledons</taxon>
        <taxon>Gunneridae</taxon>
        <taxon>Pentapetalae</taxon>
        <taxon>rosids</taxon>
        <taxon>malvids</taxon>
        <taxon>Malvales</taxon>
        <taxon>Malvaceae</taxon>
        <taxon>Malvoideae</taxon>
        <taxon>Gossypium</taxon>
    </lineage>
</organism>
<evidence type="ECO:0000313" key="2">
    <source>
        <dbReference type="Proteomes" id="UP000593561"/>
    </source>
</evidence>
<proteinExistence type="predicted"/>
<evidence type="ECO:0000313" key="1">
    <source>
        <dbReference type="EMBL" id="MBA0636612.1"/>
    </source>
</evidence>
<reference evidence="1 2" key="1">
    <citation type="journal article" date="2019" name="Genome Biol. Evol.">
        <title>Insights into the evolution of the New World diploid cottons (Gossypium, subgenus Houzingenia) based on genome sequencing.</title>
        <authorList>
            <person name="Grover C.E."/>
            <person name="Arick M.A. 2nd"/>
            <person name="Thrash A."/>
            <person name="Conover J.L."/>
            <person name="Sanders W.S."/>
            <person name="Peterson D.G."/>
            <person name="Frelichowski J.E."/>
            <person name="Scheffler J.A."/>
            <person name="Scheffler B.E."/>
            <person name="Wendel J.F."/>
        </authorList>
    </citation>
    <scope>NUCLEOTIDE SEQUENCE [LARGE SCALE GENOMIC DNA]</scope>
    <source>
        <strain evidence="1">27</strain>
        <tissue evidence="1">Leaf</tissue>
    </source>
</reference>